<feature type="transmembrane region" description="Helical" evidence="1">
    <location>
        <begin position="300"/>
        <end position="319"/>
    </location>
</feature>
<organism evidence="3 4">
    <name type="scientific">Microbispora corallina</name>
    <dbReference type="NCBI Taxonomy" id="83302"/>
    <lineage>
        <taxon>Bacteria</taxon>
        <taxon>Bacillati</taxon>
        <taxon>Actinomycetota</taxon>
        <taxon>Actinomycetes</taxon>
        <taxon>Streptosporangiales</taxon>
        <taxon>Streptosporangiaceae</taxon>
        <taxon>Microbispora</taxon>
    </lineage>
</organism>
<feature type="transmembrane region" description="Helical" evidence="1">
    <location>
        <begin position="195"/>
        <end position="215"/>
    </location>
</feature>
<dbReference type="GO" id="GO:0016746">
    <property type="term" value="F:acyltransferase activity"/>
    <property type="evidence" value="ECO:0007669"/>
    <property type="project" value="UniProtKB-KW"/>
</dbReference>
<keyword evidence="4" id="KW-1185">Reference proteome</keyword>
<dbReference type="Proteomes" id="UP000603904">
    <property type="component" value="Unassembled WGS sequence"/>
</dbReference>
<sequence>MVATEASSGPRVASPGARREPRFDGLRGLMAFGVVVFHVAYEAGVSNHINDKGAGIWGFITEGLEVCLPPFFVLSGLLLYRSFARSILAGTPRPSAGRFLWGRVLRIIPGYWVLTAVALLIFNFFSIGSVWDVLKPVLLLHFLFTVDPANWLIGMEPTWTVPAEAFFYVSLPILAVVVNRYARRAADTRTRMLRMLVPLAAIALIGHAWIAFAYLPATSAYVWYFNFWPFGYIGFFAAGMALATVSAYAEVSGTTPGLYRFVKKHPNLLWLGALVVFVVNVPKPLGEPGAGTWGAFGQELIMHTLLFAFAVLIVTPLTVPGARSRLIDATLTTPPVRYLGKISYGIYLWHVPFIHLWFKNASIFGVHPGTSQSFRGDVGFWPLLAYVMVGTVIVATASHYLIERPVQRLRGRRERAAREPGAALAPAEG</sequence>
<proteinExistence type="predicted"/>
<evidence type="ECO:0000256" key="1">
    <source>
        <dbReference type="SAM" id="Phobius"/>
    </source>
</evidence>
<evidence type="ECO:0000313" key="4">
    <source>
        <dbReference type="Proteomes" id="UP000603904"/>
    </source>
</evidence>
<feature type="transmembrane region" description="Helical" evidence="1">
    <location>
        <begin position="56"/>
        <end position="80"/>
    </location>
</feature>
<dbReference type="RefSeq" id="WP_204057440.1">
    <property type="nucleotide sequence ID" value="NZ_BAAAGP010000011.1"/>
</dbReference>
<accession>A0ABQ4FYV0</accession>
<name>A0ABQ4FYV0_9ACTN</name>
<feature type="transmembrane region" description="Helical" evidence="1">
    <location>
        <begin position="111"/>
        <end position="131"/>
    </location>
</feature>
<feature type="transmembrane region" description="Helical" evidence="1">
    <location>
        <begin position="26"/>
        <end position="44"/>
    </location>
</feature>
<feature type="transmembrane region" description="Helical" evidence="1">
    <location>
        <begin position="268"/>
        <end position="285"/>
    </location>
</feature>
<keyword evidence="3" id="KW-0808">Transferase</keyword>
<feature type="transmembrane region" description="Helical" evidence="1">
    <location>
        <begin position="165"/>
        <end position="183"/>
    </location>
</feature>
<dbReference type="PANTHER" id="PTHR23028">
    <property type="entry name" value="ACETYLTRANSFERASE"/>
    <property type="match status" value="1"/>
</dbReference>
<keyword evidence="1" id="KW-1133">Transmembrane helix</keyword>
<keyword evidence="3" id="KW-0012">Acyltransferase</keyword>
<dbReference type="Pfam" id="PF01757">
    <property type="entry name" value="Acyl_transf_3"/>
    <property type="match status" value="1"/>
</dbReference>
<dbReference type="PANTHER" id="PTHR23028:SF53">
    <property type="entry name" value="ACYL_TRANSF_3 DOMAIN-CONTAINING PROTEIN"/>
    <property type="match status" value="1"/>
</dbReference>
<feature type="transmembrane region" description="Helical" evidence="1">
    <location>
        <begin position="227"/>
        <end position="248"/>
    </location>
</feature>
<keyword evidence="1" id="KW-0472">Membrane</keyword>
<reference evidence="3 4" key="1">
    <citation type="submission" date="2021-01" db="EMBL/GenBank/DDBJ databases">
        <title>Whole genome shotgun sequence of Microbispora corallina NBRC 16416.</title>
        <authorList>
            <person name="Komaki H."/>
            <person name="Tamura T."/>
        </authorList>
    </citation>
    <scope>NUCLEOTIDE SEQUENCE [LARGE SCALE GENOMIC DNA]</scope>
    <source>
        <strain evidence="3 4">NBRC 16416</strain>
    </source>
</reference>
<keyword evidence="1" id="KW-0812">Transmembrane</keyword>
<evidence type="ECO:0000313" key="3">
    <source>
        <dbReference type="EMBL" id="GIH39968.1"/>
    </source>
</evidence>
<evidence type="ECO:0000259" key="2">
    <source>
        <dbReference type="Pfam" id="PF01757"/>
    </source>
</evidence>
<comment type="caution">
    <text evidence="3">The sequence shown here is derived from an EMBL/GenBank/DDBJ whole genome shotgun (WGS) entry which is preliminary data.</text>
</comment>
<dbReference type="InterPro" id="IPR002656">
    <property type="entry name" value="Acyl_transf_3_dom"/>
</dbReference>
<feature type="transmembrane region" description="Helical" evidence="1">
    <location>
        <begin position="378"/>
        <end position="402"/>
    </location>
</feature>
<feature type="domain" description="Acyltransferase 3" evidence="2">
    <location>
        <begin position="22"/>
        <end position="397"/>
    </location>
</feature>
<dbReference type="EMBL" id="BOOC01000011">
    <property type="protein sequence ID" value="GIH39968.1"/>
    <property type="molecule type" value="Genomic_DNA"/>
</dbReference>
<gene>
    <name evidence="3" type="ORF">Mco01_29680</name>
</gene>
<feature type="transmembrane region" description="Helical" evidence="1">
    <location>
        <begin position="339"/>
        <end position="358"/>
    </location>
</feature>
<protein>
    <submittedName>
        <fullName evidence="3">Acyltransferase</fullName>
    </submittedName>
</protein>
<dbReference type="InterPro" id="IPR050879">
    <property type="entry name" value="Acyltransferase_3"/>
</dbReference>